<dbReference type="Pfam" id="PF01566">
    <property type="entry name" value="Nramp"/>
    <property type="match status" value="1"/>
</dbReference>
<dbReference type="GO" id="GO:0015086">
    <property type="term" value="F:cadmium ion transmembrane transporter activity"/>
    <property type="evidence" value="ECO:0007669"/>
    <property type="project" value="TreeGrafter"/>
</dbReference>
<dbReference type="GO" id="GO:0034755">
    <property type="term" value="P:iron ion transmembrane transport"/>
    <property type="evidence" value="ECO:0007669"/>
    <property type="project" value="TreeGrafter"/>
</dbReference>
<evidence type="ECO:0000256" key="1">
    <source>
        <dbReference type="ARBA" id="ARBA00004141"/>
    </source>
</evidence>
<dbReference type="InterPro" id="IPR001046">
    <property type="entry name" value="NRAMP_fam"/>
</dbReference>
<keyword evidence="2 5" id="KW-0812">Transmembrane</keyword>
<feature type="transmembrane region" description="Helical" evidence="5">
    <location>
        <begin position="20"/>
        <end position="43"/>
    </location>
</feature>
<dbReference type="GO" id="GO:0005886">
    <property type="term" value="C:plasma membrane"/>
    <property type="evidence" value="ECO:0007669"/>
    <property type="project" value="TreeGrafter"/>
</dbReference>
<accession>A0A221MF61</accession>
<feature type="transmembrane region" description="Helical" evidence="5">
    <location>
        <begin position="129"/>
        <end position="146"/>
    </location>
</feature>
<dbReference type="NCBIfam" id="NF037982">
    <property type="entry name" value="Nramp_1"/>
    <property type="match status" value="2"/>
</dbReference>
<feature type="transmembrane region" description="Helical" evidence="5">
    <location>
        <begin position="287"/>
        <end position="316"/>
    </location>
</feature>
<dbReference type="PANTHER" id="PTHR11706:SF3">
    <property type="entry name" value="METAL ION TRANSPORT PROTEIN"/>
    <property type="match status" value="1"/>
</dbReference>
<evidence type="ECO:0000256" key="2">
    <source>
        <dbReference type="ARBA" id="ARBA00022692"/>
    </source>
</evidence>
<sequence length="421" mass="45646">MGLKAESDLEISSAKGKNKLLLVGPGLVVAAAGVGAGDLVAALVAGADFGLVLIWAVLLGAIIKYVLNEGVGRWYLATGQTILQGWHLLGRWVSGYYVLYVVLFGLIYGAAVTSACALFMSAMFPVLPIWGWAIIHAIVGLTVGWFGRYGKFERIMQALVVVMFVTVVGSALFVFPSIGDLVNGFVPRMPEGSFLQTLGLISGVGGAASIPYYCYWIREKGWRGGSWISVMRLDSAIAYIITAIFCFSLILVAYEFLYGAGLKIEGSEGLIAMANIYGERFGSVATWLLLIGFWAAAFTSLLSAWNGLPYIFADFVQILKDKGESSTKVITEKDPAYRAYLLWITFPSMLFLFVDNPILLIFIGLAFSATILPFLAITLMLLLNSKKVATKYKNGLINNVILGAIVALFITLSVIELYHSL</sequence>
<dbReference type="GO" id="GO:0005384">
    <property type="term" value="F:manganese ion transmembrane transporter activity"/>
    <property type="evidence" value="ECO:0007669"/>
    <property type="project" value="TreeGrafter"/>
</dbReference>
<dbReference type="Proteomes" id="UP000204391">
    <property type="component" value="Chromosome"/>
</dbReference>
<feature type="transmembrane region" description="Helical" evidence="5">
    <location>
        <begin position="236"/>
        <end position="257"/>
    </location>
</feature>
<name>A0A221MF61_9BACI</name>
<dbReference type="RefSeq" id="WP_089533234.1">
    <property type="nucleotide sequence ID" value="NZ_CP022437.1"/>
</dbReference>
<dbReference type="EMBL" id="CP022437">
    <property type="protein sequence ID" value="ASN06250.1"/>
    <property type="molecule type" value="Genomic_DNA"/>
</dbReference>
<evidence type="ECO:0000256" key="5">
    <source>
        <dbReference type="SAM" id="Phobius"/>
    </source>
</evidence>
<reference evidence="6 7" key="1">
    <citation type="journal article" date="2003" name="Int. J. Syst. Evol. Microbiol.">
        <title>Virgibacillus carmonensis sp. nov., Virgibacillus necropolis sp. nov. and Virgibacillus picturae sp. nov., three novel species isolated from deteriorated mural paintings, transfer of the species of the genus salibacillus to Virgibacillus, as Virgibacillus marismortui comb. nov. and Virgibacillus salexigens comb. nov., and emended description of the genus Virgibacillus.</title>
        <authorList>
            <person name="Heyrman J."/>
            <person name="Logan N.A."/>
            <person name="Busse H.J."/>
            <person name="Balcaen A."/>
            <person name="Lebbe L."/>
            <person name="Rodriguez-Diaz M."/>
            <person name="Swings J."/>
            <person name="De Vos P."/>
        </authorList>
    </citation>
    <scope>NUCLEOTIDE SEQUENCE [LARGE SCALE GENOMIC DNA]</scope>
    <source>
        <strain evidence="6 7">LMG 19488</strain>
    </source>
</reference>
<evidence type="ECO:0000256" key="4">
    <source>
        <dbReference type="ARBA" id="ARBA00023136"/>
    </source>
</evidence>
<feature type="transmembrane region" description="Helical" evidence="5">
    <location>
        <begin position="360"/>
        <end position="383"/>
    </location>
</feature>
<keyword evidence="3 5" id="KW-1133">Transmembrane helix</keyword>
<feature type="transmembrane region" description="Helical" evidence="5">
    <location>
        <begin position="198"/>
        <end position="215"/>
    </location>
</feature>
<feature type="transmembrane region" description="Helical" evidence="5">
    <location>
        <begin position="395"/>
        <end position="415"/>
    </location>
</feature>
<protein>
    <submittedName>
        <fullName evidence="6">Iron transporter</fullName>
    </submittedName>
</protein>
<feature type="transmembrane region" description="Helical" evidence="5">
    <location>
        <begin position="158"/>
        <end position="178"/>
    </location>
</feature>
<evidence type="ECO:0000256" key="3">
    <source>
        <dbReference type="ARBA" id="ARBA00022989"/>
    </source>
</evidence>
<evidence type="ECO:0000313" key="6">
    <source>
        <dbReference type="EMBL" id="ASN06250.1"/>
    </source>
</evidence>
<dbReference type="OrthoDB" id="9787548at2"/>
<proteinExistence type="predicted"/>
<feature type="transmembrane region" description="Helical" evidence="5">
    <location>
        <begin position="337"/>
        <end position="354"/>
    </location>
</feature>
<organism evidence="6 7">
    <name type="scientific">Virgibacillus necropolis</name>
    <dbReference type="NCBI Taxonomy" id="163877"/>
    <lineage>
        <taxon>Bacteria</taxon>
        <taxon>Bacillati</taxon>
        <taxon>Bacillota</taxon>
        <taxon>Bacilli</taxon>
        <taxon>Bacillales</taxon>
        <taxon>Bacillaceae</taxon>
        <taxon>Virgibacillus</taxon>
    </lineage>
</organism>
<feature type="transmembrane region" description="Helical" evidence="5">
    <location>
        <begin position="97"/>
        <end position="123"/>
    </location>
</feature>
<feature type="transmembrane region" description="Helical" evidence="5">
    <location>
        <begin position="49"/>
        <end position="67"/>
    </location>
</feature>
<comment type="subcellular location">
    <subcellularLocation>
        <location evidence="1">Membrane</location>
        <topology evidence="1">Multi-pass membrane protein</topology>
    </subcellularLocation>
</comment>
<dbReference type="PANTHER" id="PTHR11706">
    <property type="entry name" value="SOLUTE CARRIER PROTEIN FAMILY 11 MEMBER"/>
    <property type="match status" value="1"/>
</dbReference>
<evidence type="ECO:0000313" key="7">
    <source>
        <dbReference type="Proteomes" id="UP000204391"/>
    </source>
</evidence>
<gene>
    <name evidence="6" type="ORF">CFK40_15075</name>
</gene>
<dbReference type="KEGG" id="vne:CFK40_15075"/>
<dbReference type="AlphaFoldDB" id="A0A221MF61"/>
<keyword evidence="4 5" id="KW-0472">Membrane</keyword>
<keyword evidence="7" id="KW-1185">Reference proteome</keyword>